<feature type="domain" description="Inosine/uridine-preferring nucleoside hydrolase" evidence="2">
    <location>
        <begin position="34"/>
        <end position="305"/>
    </location>
</feature>
<dbReference type="PANTHER" id="PTHR43264:SF1">
    <property type="entry name" value="INOSINE_URIDINE-PREFERRING NUCLEOSIDE HYDROLASE DOMAIN-CONTAINING PROTEIN"/>
    <property type="match status" value="1"/>
</dbReference>
<sequence length="345" mass="38084" precursor="true">MNLRSLLTLCIVVAALPAAQADQPEESFKRPVRVIFDTDITGDVDDVLALAMLHTLADRGECVIEAVTVSKINPLAAPFVDAVNTFYGRPDIPIGATRDAQKRDSKYLSLVEKRDGGKFRYPHDLLSSDDAPTAVEVLRRTLAAAEDSSITLVQVGLASNLADLIESPADAISPLTGAELVRKKVRLVSLMAGAFVPVNGNKHFLEANVRNGIGAMQRFVDGWPDDVPAIWSGYPIGVATAFPRESIAREFEYRKHHIVKEAYLMYCGPNHDRPSWDLTSVLYAVRPDDNFFGLSPRGRVVVEDDGFTRFEPSETGRDRYMTLSPKQRIRVIEAQRGLVSQPPLR</sequence>
<dbReference type="InterPro" id="IPR001910">
    <property type="entry name" value="Inosine/uridine_hydrolase_dom"/>
</dbReference>
<feature type="signal peptide" evidence="1">
    <location>
        <begin position="1"/>
        <end position="21"/>
    </location>
</feature>
<dbReference type="RefSeq" id="WP_145348680.1">
    <property type="nucleotide sequence ID" value="NZ_CP036261.1"/>
</dbReference>
<dbReference type="PANTHER" id="PTHR43264">
    <property type="match status" value="1"/>
</dbReference>
<dbReference type="Pfam" id="PF01156">
    <property type="entry name" value="IU_nuc_hydro"/>
    <property type="match status" value="1"/>
</dbReference>
<keyword evidence="4" id="KW-1185">Reference proteome</keyword>
<evidence type="ECO:0000256" key="1">
    <source>
        <dbReference type="SAM" id="SignalP"/>
    </source>
</evidence>
<evidence type="ECO:0000259" key="2">
    <source>
        <dbReference type="Pfam" id="PF01156"/>
    </source>
</evidence>
<organism evidence="3 4">
    <name type="scientific">Rosistilla ulvae</name>
    <dbReference type="NCBI Taxonomy" id="1930277"/>
    <lineage>
        <taxon>Bacteria</taxon>
        <taxon>Pseudomonadati</taxon>
        <taxon>Planctomycetota</taxon>
        <taxon>Planctomycetia</taxon>
        <taxon>Pirellulales</taxon>
        <taxon>Pirellulaceae</taxon>
        <taxon>Rosistilla</taxon>
    </lineage>
</organism>
<dbReference type="GO" id="GO:0016799">
    <property type="term" value="F:hydrolase activity, hydrolyzing N-glycosyl compounds"/>
    <property type="evidence" value="ECO:0007669"/>
    <property type="project" value="InterPro"/>
</dbReference>
<dbReference type="Proteomes" id="UP000319557">
    <property type="component" value="Chromosome"/>
</dbReference>
<reference evidence="3 4" key="1">
    <citation type="submission" date="2019-02" db="EMBL/GenBank/DDBJ databases">
        <title>Deep-cultivation of Planctomycetes and their phenomic and genomic characterization uncovers novel biology.</title>
        <authorList>
            <person name="Wiegand S."/>
            <person name="Jogler M."/>
            <person name="Boedeker C."/>
            <person name="Pinto D."/>
            <person name="Vollmers J."/>
            <person name="Rivas-Marin E."/>
            <person name="Kohn T."/>
            <person name="Peeters S.H."/>
            <person name="Heuer A."/>
            <person name="Rast P."/>
            <person name="Oberbeckmann S."/>
            <person name="Bunk B."/>
            <person name="Jeske O."/>
            <person name="Meyerdierks A."/>
            <person name="Storesund J.E."/>
            <person name="Kallscheuer N."/>
            <person name="Luecker S."/>
            <person name="Lage O.M."/>
            <person name="Pohl T."/>
            <person name="Merkel B.J."/>
            <person name="Hornburger P."/>
            <person name="Mueller R.-W."/>
            <person name="Bruemmer F."/>
            <person name="Labrenz M."/>
            <person name="Spormann A.M."/>
            <person name="Op den Camp H."/>
            <person name="Overmann J."/>
            <person name="Amann R."/>
            <person name="Jetten M.S.M."/>
            <person name="Mascher T."/>
            <person name="Medema M.H."/>
            <person name="Devos D.P."/>
            <person name="Kaster A.-K."/>
            <person name="Ovreas L."/>
            <person name="Rohde M."/>
            <person name="Galperin M.Y."/>
            <person name="Jogler C."/>
        </authorList>
    </citation>
    <scope>NUCLEOTIDE SEQUENCE [LARGE SCALE GENOMIC DNA]</scope>
    <source>
        <strain evidence="3 4">EC9</strain>
    </source>
</reference>
<protein>
    <submittedName>
        <fullName evidence="3">Inosine-uridine preferring nucleoside hydrolase</fullName>
    </submittedName>
</protein>
<dbReference type="InterPro" id="IPR036452">
    <property type="entry name" value="Ribo_hydro-like"/>
</dbReference>
<dbReference type="Gene3D" id="3.90.245.10">
    <property type="entry name" value="Ribonucleoside hydrolase-like"/>
    <property type="match status" value="1"/>
</dbReference>
<gene>
    <name evidence="3" type="ORF">EC9_51820</name>
</gene>
<feature type="chain" id="PRO_5022230481" evidence="1">
    <location>
        <begin position="22"/>
        <end position="345"/>
    </location>
</feature>
<keyword evidence="3" id="KW-0378">Hydrolase</keyword>
<proteinExistence type="predicted"/>
<evidence type="ECO:0000313" key="4">
    <source>
        <dbReference type="Proteomes" id="UP000319557"/>
    </source>
</evidence>
<name>A0A517M7V8_9BACT</name>
<keyword evidence="1" id="KW-0732">Signal</keyword>
<dbReference type="EMBL" id="CP036261">
    <property type="protein sequence ID" value="QDS90963.1"/>
    <property type="molecule type" value="Genomic_DNA"/>
</dbReference>
<accession>A0A517M7V8</accession>
<dbReference type="KEGG" id="ruv:EC9_51820"/>
<dbReference type="AlphaFoldDB" id="A0A517M7V8"/>
<dbReference type="OrthoDB" id="209323at2"/>
<evidence type="ECO:0000313" key="3">
    <source>
        <dbReference type="EMBL" id="QDS90963.1"/>
    </source>
</evidence>
<dbReference type="CDD" id="cd02652">
    <property type="entry name" value="nuc_hydro_2"/>
    <property type="match status" value="1"/>
</dbReference>
<dbReference type="SUPFAM" id="SSF53590">
    <property type="entry name" value="Nucleoside hydrolase"/>
    <property type="match status" value="1"/>
</dbReference>